<dbReference type="OrthoDB" id="412109at2759"/>
<dbReference type="STRING" id="870435.A0A0C3KJ57"/>
<name>A0A0C3KJ57_PISTI</name>
<dbReference type="EMBL" id="KN831954">
    <property type="protein sequence ID" value="KIO09617.1"/>
    <property type="molecule type" value="Genomic_DNA"/>
</dbReference>
<evidence type="ECO:0000313" key="3">
    <source>
        <dbReference type="Proteomes" id="UP000054217"/>
    </source>
</evidence>
<sequence length="295" mass="35273">MRDEVENTMHSALITNEDKIFAQQLRRLHLDSVFRNDLSRYRDTAERAEDETPQRLEAHAEMESDAERLREQAKKDAERQEELRIIRKMREEKEKKRQEEERVRVEEARRRAREDREKLEEQQRKAREAREREAREREARGREAREREAREREAREREARQPRERAEAAHRAEENPRALQQLFALYEAKWAELKTNHALSSIDVRELPWPSLVLKHFTVQEITREDVLTFVFHPLRPCPMQKSAKDRVKVEVLRFHPDKFNVLVLPKVREDHRAVAQELAGAAVRALTTIMAESD</sequence>
<feature type="region of interest" description="Disordered" evidence="1">
    <location>
        <begin position="92"/>
        <end position="173"/>
    </location>
</feature>
<dbReference type="AlphaFoldDB" id="A0A0C3KJ57"/>
<dbReference type="HOGENOM" id="CLU_912462_0_0_1"/>
<evidence type="ECO:0000313" key="2">
    <source>
        <dbReference type="EMBL" id="KIO09617.1"/>
    </source>
</evidence>
<gene>
    <name evidence="2" type="ORF">M404DRAFT_131829</name>
</gene>
<organism evidence="2 3">
    <name type="scientific">Pisolithus tinctorius Marx 270</name>
    <dbReference type="NCBI Taxonomy" id="870435"/>
    <lineage>
        <taxon>Eukaryota</taxon>
        <taxon>Fungi</taxon>
        <taxon>Dikarya</taxon>
        <taxon>Basidiomycota</taxon>
        <taxon>Agaricomycotina</taxon>
        <taxon>Agaricomycetes</taxon>
        <taxon>Agaricomycetidae</taxon>
        <taxon>Boletales</taxon>
        <taxon>Sclerodermatineae</taxon>
        <taxon>Pisolithaceae</taxon>
        <taxon>Pisolithus</taxon>
    </lineage>
</organism>
<dbReference type="Proteomes" id="UP000054217">
    <property type="component" value="Unassembled WGS sequence"/>
</dbReference>
<keyword evidence="3" id="KW-1185">Reference proteome</keyword>
<accession>A0A0C3KJ57</accession>
<protein>
    <submittedName>
        <fullName evidence="2">Uncharacterized protein</fullName>
    </submittedName>
</protein>
<dbReference type="InParanoid" id="A0A0C3KJ57"/>
<feature type="region of interest" description="Disordered" evidence="1">
    <location>
        <begin position="43"/>
        <end position="80"/>
    </location>
</feature>
<reference evidence="3" key="2">
    <citation type="submission" date="2015-01" db="EMBL/GenBank/DDBJ databases">
        <title>Evolutionary Origins and Diversification of the Mycorrhizal Mutualists.</title>
        <authorList>
            <consortium name="DOE Joint Genome Institute"/>
            <consortium name="Mycorrhizal Genomics Consortium"/>
            <person name="Kohler A."/>
            <person name="Kuo A."/>
            <person name="Nagy L.G."/>
            <person name="Floudas D."/>
            <person name="Copeland A."/>
            <person name="Barry K.W."/>
            <person name="Cichocki N."/>
            <person name="Veneault-Fourrey C."/>
            <person name="LaButti K."/>
            <person name="Lindquist E.A."/>
            <person name="Lipzen A."/>
            <person name="Lundell T."/>
            <person name="Morin E."/>
            <person name="Murat C."/>
            <person name="Riley R."/>
            <person name="Ohm R."/>
            <person name="Sun H."/>
            <person name="Tunlid A."/>
            <person name="Henrissat B."/>
            <person name="Grigoriev I.V."/>
            <person name="Hibbett D.S."/>
            <person name="Martin F."/>
        </authorList>
    </citation>
    <scope>NUCLEOTIDE SEQUENCE [LARGE SCALE GENOMIC DNA]</scope>
    <source>
        <strain evidence="3">Marx 270</strain>
    </source>
</reference>
<evidence type="ECO:0000256" key="1">
    <source>
        <dbReference type="SAM" id="MobiDB-lite"/>
    </source>
</evidence>
<proteinExistence type="predicted"/>
<reference evidence="2 3" key="1">
    <citation type="submission" date="2014-04" db="EMBL/GenBank/DDBJ databases">
        <authorList>
            <consortium name="DOE Joint Genome Institute"/>
            <person name="Kuo A."/>
            <person name="Kohler A."/>
            <person name="Costa M.D."/>
            <person name="Nagy L.G."/>
            <person name="Floudas D."/>
            <person name="Copeland A."/>
            <person name="Barry K.W."/>
            <person name="Cichocki N."/>
            <person name="Veneault-Fourrey C."/>
            <person name="LaButti K."/>
            <person name="Lindquist E.A."/>
            <person name="Lipzen A."/>
            <person name="Lundell T."/>
            <person name="Morin E."/>
            <person name="Murat C."/>
            <person name="Sun H."/>
            <person name="Tunlid A."/>
            <person name="Henrissat B."/>
            <person name="Grigoriev I.V."/>
            <person name="Hibbett D.S."/>
            <person name="Martin F."/>
            <person name="Nordberg H.P."/>
            <person name="Cantor M.N."/>
            <person name="Hua S.X."/>
        </authorList>
    </citation>
    <scope>NUCLEOTIDE SEQUENCE [LARGE SCALE GENOMIC DNA]</scope>
    <source>
        <strain evidence="2 3">Marx 270</strain>
    </source>
</reference>